<proteinExistence type="predicted"/>
<gene>
    <name evidence="2" type="ORF">ACFOY2_29460</name>
</gene>
<evidence type="ECO:0000313" key="2">
    <source>
        <dbReference type="EMBL" id="MFC4011389.1"/>
    </source>
</evidence>
<evidence type="ECO:0000313" key="3">
    <source>
        <dbReference type="Proteomes" id="UP001595851"/>
    </source>
</evidence>
<feature type="transmembrane region" description="Helical" evidence="1">
    <location>
        <begin position="151"/>
        <end position="172"/>
    </location>
</feature>
<accession>A0ABV8GE46</accession>
<dbReference type="PANTHER" id="PTHR42305">
    <property type="entry name" value="MEMBRANE PROTEIN RV1733C-RELATED"/>
    <property type="match status" value="1"/>
</dbReference>
<name>A0ABV8GE46_9ACTN</name>
<dbReference type="EMBL" id="JBHSBI010000016">
    <property type="protein sequence ID" value="MFC4011389.1"/>
    <property type="molecule type" value="Genomic_DNA"/>
</dbReference>
<organism evidence="2 3">
    <name type="scientific">Nonomuraea purpurea</name>
    <dbReference type="NCBI Taxonomy" id="1849276"/>
    <lineage>
        <taxon>Bacteria</taxon>
        <taxon>Bacillati</taxon>
        <taxon>Actinomycetota</taxon>
        <taxon>Actinomycetes</taxon>
        <taxon>Streptosporangiales</taxon>
        <taxon>Streptosporangiaceae</taxon>
        <taxon>Nonomuraea</taxon>
    </lineage>
</organism>
<reference evidence="3" key="1">
    <citation type="journal article" date="2019" name="Int. J. Syst. Evol. Microbiol.">
        <title>The Global Catalogue of Microorganisms (GCM) 10K type strain sequencing project: providing services to taxonomists for standard genome sequencing and annotation.</title>
        <authorList>
            <consortium name="The Broad Institute Genomics Platform"/>
            <consortium name="The Broad Institute Genome Sequencing Center for Infectious Disease"/>
            <person name="Wu L."/>
            <person name="Ma J."/>
        </authorList>
    </citation>
    <scope>NUCLEOTIDE SEQUENCE [LARGE SCALE GENOMIC DNA]</scope>
    <source>
        <strain evidence="3">TBRC 1276</strain>
    </source>
</reference>
<evidence type="ECO:0008006" key="4">
    <source>
        <dbReference type="Google" id="ProtNLM"/>
    </source>
</evidence>
<keyword evidence="1" id="KW-1133">Transmembrane helix</keyword>
<keyword evidence="1" id="KW-0472">Membrane</keyword>
<dbReference type="Proteomes" id="UP001595851">
    <property type="component" value="Unassembled WGS sequence"/>
</dbReference>
<evidence type="ECO:0000256" key="1">
    <source>
        <dbReference type="SAM" id="Phobius"/>
    </source>
</evidence>
<keyword evidence="3" id="KW-1185">Reference proteome</keyword>
<keyword evidence="1" id="KW-0812">Transmembrane</keyword>
<dbReference type="InterPro" id="IPR039708">
    <property type="entry name" value="MT1774/Rv1733c-like"/>
</dbReference>
<sequence length="195" mass="20882">MKPAVGSIARYTRRYRLDGNPLRRRADRLETWALMGAVLLVLIGIWPAILAGRLAYDSALADSRVGPGARQQVAATLLADVPRAQVTFGTVAVRPPQVMARWTAPDGRTHVGYVPAPQLAGAGTAIPLWVGPDGLPATAPVSPAMAGFRGAGVGLVMAMTAASLALTAFLVVRWLLDRRRDRDWDVAWERATPAR</sequence>
<comment type="caution">
    <text evidence="2">The sequence shown here is derived from an EMBL/GenBank/DDBJ whole genome shotgun (WGS) entry which is preliminary data.</text>
</comment>
<feature type="transmembrane region" description="Helical" evidence="1">
    <location>
        <begin position="32"/>
        <end position="56"/>
    </location>
</feature>
<dbReference type="PANTHER" id="PTHR42305:SF1">
    <property type="entry name" value="MEMBRANE PROTEIN RV1733C-RELATED"/>
    <property type="match status" value="1"/>
</dbReference>
<dbReference type="RefSeq" id="WP_379531347.1">
    <property type="nucleotide sequence ID" value="NZ_JBHSBI010000016.1"/>
</dbReference>
<protein>
    <recommendedName>
        <fullName evidence="4">Transmembrane protein</fullName>
    </recommendedName>
</protein>